<protein>
    <recommendedName>
        <fullName evidence="4">DUF4352 domain-containing protein</fullName>
    </recommendedName>
</protein>
<proteinExistence type="predicted"/>
<name>A0ABR9BKG0_9GAMM</name>
<evidence type="ECO:0000256" key="1">
    <source>
        <dbReference type="SAM" id="SignalP"/>
    </source>
</evidence>
<reference evidence="2 3" key="1">
    <citation type="submission" date="2020-09" db="EMBL/GenBank/DDBJ databases">
        <title>Photobacterium sp. CAU 1568 isolated from sand of Sido Beach.</title>
        <authorList>
            <person name="Kim W."/>
        </authorList>
    </citation>
    <scope>NUCLEOTIDE SEQUENCE [LARGE SCALE GENOMIC DNA]</scope>
    <source>
        <strain evidence="2 3">CAU 1568</strain>
    </source>
</reference>
<dbReference type="Proteomes" id="UP000649768">
    <property type="component" value="Unassembled WGS sequence"/>
</dbReference>
<evidence type="ECO:0000313" key="2">
    <source>
        <dbReference type="EMBL" id="MBD8512122.1"/>
    </source>
</evidence>
<feature type="signal peptide" evidence="1">
    <location>
        <begin position="1"/>
        <end position="19"/>
    </location>
</feature>
<evidence type="ECO:0008006" key="4">
    <source>
        <dbReference type="Google" id="ProtNLM"/>
    </source>
</evidence>
<organism evidence="2 3">
    <name type="scientific">Photobacterium arenosum</name>
    <dbReference type="NCBI Taxonomy" id="2774143"/>
    <lineage>
        <taxon>Bacteria</taxon>
        <taxon>Pseudomonadati</taxon>
        <taxon>Pseudomonadota</taxon>
        <taxon>Gammaproteobacteria</taxon>
        <taxon>Vibrionales</taxon>
        <taxon>Vibrionaceae</taxon>
        <taxon>Photobacterium</taxon>
    </lineage>
</organism>
<feature type="chain" id="PRO_5046344746" description="DUF4352 domain-containing protein" evidence="1">
    <location>
        <begin position="20"/>
        <end position="169"/>
    </location>
</feature>
<dbReference type="RefSeq" id="WP_192014928.1">
    <property type="nucleotide sequence ID" value="NZ_JACYTP010000002.1"/>
</dbReference>
<keyword evidence="3" id="KW-1185">Reference proteome</keyword>
<sequence>MKKLTLLIILGLSAMSAHAEVKDTISDMTKGLVKFTKEISSGVTEGFKEGRSATESSDGSIVVTNEKETLEYIDIDLLSLSPKKDSNQTVVELSFKNRHHKPVKITGLSEEGALLTIDKDGFSHALSNGLQIEFIVPNEAAKKYAFTFYGDASQVKQVRVWRKTYEVKD</sequence>
<evidence type="ECO:0000313" key="3">
    <source>
        <dbReference type="Proteomes" id="UP000649768"/>
    </source>
</evidence>
<gene>
    <name evidence="2" type="ORF">IFO68_05410</name>
</gene>
<dbReference type="EMBL" id="JACYTP010000002">
    <property type="protein sequence ID" value="MBD8512122.1"/>
    <property type="molecule type" value="Genomic_DNA"/>
</dbReference>
<keyword evidence="1" id="KW-0732">Signal</keyword>
<comment type="caution">
    <text evidence="2">The sequence shown here is derived from an EMBL/GenBank/DDBJ whole genome shotgun (WGS) entry which is preliminary data.</text>
</comment>
<accession>A0ABR9BKG0</accession>